<feature type="region of interest" description="Disordered" evidence="1">
    <location>
        <begin position="1"/>
        <end position="60"/>
    </location>
</feature>
<dbReference type="RefSeq" id="XP_012193775.1">
    <property type="nucleotide sequence ID" value="XM_012338385.1"/>
</dbReference>
<name>A0A067D1P8_SAPPC</name>
<feature type="compositionally biased region" description="Acidic residues" evidence="1">
    <location>
        <begin position="50"/>
        <end position="59"/>
    </location>
</feature>
<sequence>MAMAGMDFSIVQTAPTSDDNGDGDSDRLSDLSSRYSERMSERMSERISELDVDAYDDAEQPPLHEEEISLDDLAPPIKSPSSLMDLAKANFDDVNYVRESFAFHYDDLEKDRSSMRSTVNVDNDEDESLQRMTLVMKLNADMDAITRDISTVKESTVDLHMRNQEVTEKIQDIGHHENIRQSTTEVPVPEEPSISAQHEERLTNALSKINQELYMIQSNMESVRESTKAIDAKLVETVDVPPTDSSREGFVSFLKADSFERNPDAAAPNGNGWAAVQSTVTGKMYYYNESCGQTSWTLPQDDDMSYSDSYVVL</sequence>
<dbReference type="PROSITE" id="PS01159">
    <property type="entry name" value="WW_DOMAIN_1"/>
    <property type="match status" value="1"/>
</dbReference>
<feature type="domain" description="WW" evidence="2">
    <location>
        <begin position="267"/>
        <end position="301"/>
    </location>
</feature>
<feature type="compositionally biased region" description="Basic and acidic residues" evidence="1">
    <location>
        <begin position="24"/>
        <end position="49"/>
    </location>
</feature>
<protein>
    <recommendedName>
        <fullName evidence="2">WW domain-containing protein</fullName>
    </recommendedName>
</protein>
<dbReference type="Proteomes" id="UP000030745">
    <property type="component" value="Unassembled WGS sequence"/>
</dbReference>
<gene>
    <name evidence="3" type="ORF">SPRG_00283</name>
</gene>
<reference evidence="3 4" key="1">
    <citation type="journal article" date="2013" name="PLoS Genet.">
        <title>Distinctive expansion of potential virulence genes in the genome of the oomycete fish pathogen Saprolegnia parasitica.</title>
        <authorList>
            <person name="Jiang R.H."/>
            <person name="de Bruijn I."/>
            <person name="Haas B.J."/>
            <person name="Belmonte R."/>
            <person name="Lobach L."/>
            <person name="Christie J."/>
            <person name="van den Ackerveken G."/>
            <person name="Bottin A."/>
            <person name="Bulone V."/>
            <person name="Diaz-Moreno S.M."/>
            <person name="Dumas B."/>
            <person name="Fan L."/>
            <person name="Gaulin E."/>
            <person name="Govers F."/>
            <person name="Grenville-Briggs L.J."/>
            <person name="Horner N.R."/>
            <person name="Levin J.Z."/>
            <person name="Mammella M."/>
            <person name="Meijer H.J."/>
            <person name="Morris P."/>
            <person name="Nusbaum C."/>
            <person name="Oome S."/>
            <person name="Phillips A.J."/>
            <person name="van Rooyen D."/>
            <person name="Rzeszutek E."/>
            <person name="Saraiva M."/>
            <person name="Secombes C.J."/>
            <person name="Seidl M.F."/>
            <person name="Snel B."/>
            <person name="Stassen J.H."/>
            <person name="Sykes S."/>
            <person name="Tripathy S."/>
            <person name="van den Berg H."/>
            <person name="Vega-Arreguin J.C."/>
            <person name="Wawra S."/>
            <person name="Young S.K."/>
            <person name="Zeng Q."/>
            <person name="Dieguez-Uribeondo J."/>
            <person name="Russ C."/>
            <person name="Tyler B.M."/>
            <person name="van West P."/>
        </authorList>
    </citation>
    <scope>NUCLEOTIDE SEQUENCE [LARGE SCALE GENOMIC DNA]</scope>
    <source>
        <strain evidence="3 4">CBS 223.65</strain>
    </source>
</reference>
<dbReference type="KEGG" id="spar:SPRG_00283"/>
<dbReference type="PROSITE" id="PS50020">
    <property type="entry name" value="WW_DOMAIN_2"/>
    <property type="match status" value="1"/>
</dbReference>
<evidence type="ECO:0000313" key="4">
    <source>
        <dbReference type="Proteomes" id="UP000030745"/>
    </source>
</evidence>
<evidence type="ECO:0000256" key="1">
    <source>
        <dbReference type="SAM" id="MobiDB-lite"/>
    </source>
</evidence>
<proteinExistence type="predicted"/>
<dbReference type="CDD" id="cd00201">
    <property type="entry name" value="WW"/>
    <property type="match status" value="1"/>
</dbReference>
<dbReference type="EMBL" id="KK583189">
    <property type="protein sequence ID" value="KDO35435.1"/>
    <property type="molecule type" value="Genomic_DNA"/>
</dbReference>
<organism evidence="3 4">
    <name type="scientific">Saprolegnia parasitica (strain CBS 223.65)</name>
    <dbReference type="NCBI Taxonomy" id="695850"/>
    <lineage>
        <taxon>Eukaryota</taxon>
        <taxon>Sar</taxon>
        <taxon>Stramenopiles</taxon>
        <taxon>Oomycota</taxon>
        <taxon>Saprolegniomycetes</taxon>
        <taxon>Saprolegniales</taxon>
        <taxon>Saprolegniaceae</taxon>
        <taxon>Saprolegnia</taxon>
    </lineage>
</organism>
<dbReference type="VEuPathDB" id="FungiDB:SPRG_00283"/>
<dbReference type="AlphaFoldDB" id="A0A067D1P8"/>
<accession>A0A067D1P8</accession>
<keyword evidence="4" id="KW-1185">Reference proteome</keyword>
<dbReference type="InterPro" id="IPR001202">
    <property type="entry name" value="WW_dom"/>
</dbReference>
<evidence type="ECO:0000313" key="3">
    <source>
        <dbReference type="EMBL" id="KDO35435.1"/>
    </source>
</evidence>
<evidence type="ECO:0000259" key="2">
    <source>
        <dbReference type="PROSITE" id="PS50020"/>
    </source>
</evidence>
<dbReference type="GeneID" id="24122930"/>
<dbReference type="SUPFAM" id="SSF51045">
    <property type="entry name" value="WW domain"/>
    <property type="match status" value="1"/>
</dbReference>
<dbReference type="Gene3D" id="2.20.70.10">
    <property type="match status" value="1"/>
</dbReference>
<dbReference type="InterPro" id="IPR036020">
    <property type="entry name" value="WW_dom_sf"/>
</dbReference>
<dbReference type="SMART" id="SM00456">
    <property type="entry name" value="WW"/>
    <property type="match status" value="1"/>
</dbReference>